<comment type="caution">
    <text evidence="2">The sequence shown here is derived from an EMBL/GenBank/DDBJ whole genome shotgun (WGS) entry which is preliminary data.</text>
</comment>
<evidence type="ECO:0000256" key="1">
    <source>
        <dbReference type="SAM" id="MobiDB-lite"/>
    </source>
</evidence>
<evidence type="ECO:0000313" key="2">
    <source>
        <dbReference type="EMBL" id="RUS68964.1"/>
    </source>
</evidence>
<name>A0A3S1B0L4_ELYCH</name>
<feature type="compositionally biased region" description="Acidic residues" evidence="1">
    <location>
        <begin position="48"/>
        <end position="61"/>
    </location>
</feature>
<protein>
    <submittedName>
        <fullName evidence="2">Uncharacterized protein</fullName>
    </submittedName>
</protein>
<feature type="compositionally biased region" description="Basic residues" evidence="1">
    <location>
        <begin position="94"/>
        <end position="106"/>
    </location>
</feature>
<organism evidence="2 3">
    <name type="scientific">Elysia chlorotica</name>
    <name type="common">Eastern emerald elysia</name>
    <name type="synonym">Sea slug</name>
    <dbReference type="NCBI Taxonomy" id="188477"/>
    <lineage>
        <taxon>Eukaryota</taxon>
        <taxon>Metazoa</taxon>
        <taxon>Spiralia</taxon>
        <taxon>Lophotrochozoa</taxon>
        <taxon>Mollusca</taxon>
        <taxon>Gastropoda</taxon>
        <taxon>Heterobranchia</taxon>
        <taxon>Euthyneura</taxon>
        <taxon>Panpulmonata</taxon>
        <taxon>Sacoglossa</taxon>
        <taxon>Placobranchoidea</taxon>
        <taxon>Plakobranchidae</taxon>
        <taxon>Elysia</taxon>
    </lineage>
</organism>
<gene>
    <name evidence="2" type="ORF">EGW08_023273</name>
</gene>
<dbReference type="EMBL" id="RQTK01001901">
    <property type="protein sequence ID" value="RUS68964.1"/>
    <property type="molecule type" value="Genomic_DNA"/>
</dbReference>
<dbReference type="AlphaFoldDB" id="A0A3S1B0L4"/>
<reference evidence="2 3" key="1">
    <citation type="submission" date="2019-01" db="EMBL/GenBank/DDBJ databases">
        <title>A draft genome assembly of the solar-powered sea slug Elysia chlorotica.</title>
        <authorList>
            <person name="Cai H."/>
            <person name="Li Q."/>
            <person name="Fang X."/>
            <person name="Li J."/>
            <person name="Curtis N.E."/>
            <person name="Altenburger A."/>
            <person name="Shibata T."/>
            <person name="Feng M."/>
            <person name="Maeda T."/>
            <person name="Schwartz J.A."/>
            <person name="Shigenobu S."/>
            <person name="Lundholm N."/>
            <person name="Nishiyama T."/>
            <person name="Yang H."/>
            <person name="Hasebe M."/>
            <person name="Li S."/>
            <person name="Pierce S.K."/>
            <person name="Wang J."/>
        </authorList>
    </citation>
    <scope>NUCLEOTIDE SEQUENCE [LARGE SCALE GENOMIC DNA]</scope>
    <source>
        <strain evidence="2">EC2010</strain>
        <tissue evidence="2">Whole organism of an adult</tissue>
    </source>
</reference>
<feature type="compositionally biased region" description="Low complexity" evidence="1">
    <location>
        <begin position="64"/>
        <end position="81"/>
    </location>
</feature>
<keyword evidence="3" id="KW-1185">Reference proteome</keyword>
<accession>A0A3S1B0L4</accession>
<sequence length="148" mass="16306">MKVLSYCKTAVFCVWVSKKCPKKANFNLTAEPALQEIFMISGSEDSAAELDNSDLDPDYDDLASRQGSGSRPRSSSSTSSGENELIIELDRSRVGKGGRKRARGRGRGSCNTTPANPRPGPSNDDWIEPDNNLAQFRMFLNLQRSVNF</sequence>
<feature type="region of interest" description="Disordered" evidence="1">
    <location>
        <begin position="48"/>
        <end position="126"/>
    </location>
</feature>
<evidence type="ECO:0000313" key="3">
    <source>
        <dbReference type="Proteomes" id="UP000271974"/>
    </source>
</evidence>
<proteinExistence type="predicted"/>
<dbReference type="Proteomes" id="UP000271974">
    <property type="component" value="Unassembled WGS sequence"/>
</dbReference>